<dbReference type="PROSITE" id="PS51186">
    <property type="entry name" value="GNAT"/>
    <property type="match status" value="1"/>
</dbReference>
<keyword evidence="4" id="KW-0012">Acyltransferase</keyword>
<dbReference type="InterPro" id="IPR050680">
    <property type="entry name" value="YpeA/RimI_acetyltransf"/>
</dbReference>
<dbReference type="InParanoid" id="B2A5P9"/>
<dbReference type="FunCoup" id="B2A5P9">
    <property type="interactions" value="353"/>
</dbReference>
<evidence type="ECO:0000256" key="1">
    <source>
        <dbReference type="ARBA" id="ARBA00005395"/>
    </source>
</evidence>
<keyword evidence="7" id="KW-1185">Reference proteome</keyword>
<keyword evidence="3 6" id="KW-0808">Transferase</keyword>
<dbReference type="Pfam" id="PF00583">
    <property type="entry name" value="Acetyltransf_1"/>
    <property type="match status" value="1"/>
</dbReference>
<gene>
    <name evidence="6" type="ordered locus">Nther_0401</name>
</gene>
<dbReference type="InterPro" id="IPR006464">
    <property type="entry name" value="AcTrfase_RimI/Ard1"/>
</dbReference>
<dbReference type="Gene3D" id="3.40.630.30">
    <property type="match status" value="1"/>
</dbReference>
<dbReference type="RefSeq" id="WP_012446884.1">
    <property type="nucleotide sequence ID" value="NC_010718.1"/>
</dbReference>
<dbReference type="CDD" id="cd04301">
    <property type="entry name" value="NAT_SF"/>
    <property type="match status" value="1"/>
</dbReference>
<protein>
    <submittedName>
        <fullName evidence="6">Ribosomal-protein-alanine acetyltransferase</fullName>
    </submittedName>
</protein>
<dbReference type="eggNOG" id="COG0456">
    <property type="taxonomic scope" value="Bacteria"/>
</dbReference>
<reference evidence="6 7" key="1">
    <citation type="submission" date="2008-04" db="EMBL/GenBank/DDBJ databases">
        <title>Complete sequence of chromosome of Natranaerobius thermophilus JW/NM-WN-LF.</title>
        <authorList>
            <consortium name="US DOE Joint Genome Institute"/>
            <person name="Copeland A."/>
            <person name="Lucas S."/>
            <person name="Lapidus A."/>
            <person name="Glavina del Rio T."/>
            <person name="Dalin E."/>
            <person name="Tice H."/>
            <person name="Bruce D."/>
            <person name="Goodwin L."/>
            <person name="Pitluck S."/>
            <person name="Chertkov O."/>
            <person name="Brettin T."/>
            <person name="Detter J.C."/>
            <person name="Han C."/>
            <person name="Kuske C.R."/>
            <person name="Schmutz J."/>
            <person name="Larimer F."/>
            <person name="Land M."/>
            <person name="Hauser L."/>
            <person name="Kyrpides N."/>
            <person name="Lykidis A."/>
            <person name="Mesbah N.M."/>
            <person name="Wiegel J."/>
        </authorList>
    </citation>
    <scope>NUCLEOTIDE SEQUENCE [LARGE SCALE GENOMIC DNA]</scope>
    <source>
        <strain evidence="7">ATCC BAA-1301 / DSM 18059 / JW/NM-WN-LF</strain>
    </source>
</reference>
<comment type="similarity">
    <text evidence="1">Belongs to the acetyltransferase family. RimI subfamily.</text>
</comment>
<dbReference type="STRING" id="457570.Nther_0401"/>
<name>B2A5P9_NATTJ</name>
<sequence length="163" mass="18753">MASRDLFPEFRIRAMTQDDLDQVLEIEGQSFNSPWSENAFRHELQENFLATYLVFEDINSNLQPTIFAYGGYWLIRTDAHITNVAVSPNYRGLGAGKLVVEALLEHAKNRGANKATLEVRKTNTVAKKLYQALGFKIYGIRPNYYRDNNEDALIMYKSMENNH</sequence>
<evidence type="ECO:0000256" key="4">
    <source>
        <dbReference type="ARBA" id="ARBA00023315"/>
    </source>
</evidence>
<dbReference type="AlphaFoldDB" id="B2A5P9"/>
<dbReference type="HOGENOM" id="CLU_013985_23_3_9"/>
<accession>B2A5P9</accession>
<dbReference type="Proteomes" id="UP000001683">
    <property type="component" value="Chromosome"/>
</dbReference>
<dbReference type="EMBL" id="CP001034">
    <property type="protein sequence ID" value="ACB83997.1"/>
    <property type="molecule type" value="Genomic_DNA"/>
</dbReference>
<dbReference type="PANTHER" id="PTHR43420:SF44">
    <property type="entry name" value="ACETYLTRANSFERASE YPEA"/>
    <property type="match status" value="1"/>
</dbReference>
<dbReference type="SUPFAM" id="SSF55729">
    <property type="entry name" value="Acyl-CoA N-acyltransferases (Nat)"/>
    <property type="match status" value="1"/>
</dbReference>
<proteinExistence type="inferred from homology"/>
<reference evidence="6 7" key="2">
    <citation type="journal article" date="2011" name="J. Bacteriol.">
        <title>Complete genome sequence of the anaerobic, halophilic alkalithermophile Natranaerobius thermophilus JW/NM-WN-LF.</title>
        <authorList>
            <person name="Zhao B."/>
            <person name="Mesbah N.M."/>
            <person name="Dalin E."/>
            <person name="Goodwin L."/>
            <person name="Nolan M."/>
            <person name="Pitluck S."/>
            <person name="Chertkov O."/>
            <person name="Brettin T.S."/>
            <person name="Han J."/>
            <person name="Larimer F.W."/>
            <person name="Land M.L."/>
            <person name="Hauser L."/>
            <person name="Kyrpides N."/>
            <person name="Wiegel J."/>
        </authorList>
    </citation>
    <scope>NUCLEOTIDE SEQUENCE [LARGE SCALE GENOMIC DNA]</scope>
    <source>
        <strain evidence="7">ATCC BAA-1301 / DSM 18059 / JW/NM-WN-LF</strain>
    </source>
</reference>
<evidence type="ECO:0000256" key="2">
    <source>
        <dbReference type="ARBA" id="ARBA00022490"/>
    </source>
</evidence>
<evidence type="ECO:0000313" key="6">
    <source>
        <dbReference type="EMBL" id="ACB83997.1"/>
    </source>
</evidence>
<dbReference type="OrthoDB" id="9794566at2"/>
<organism evidence="6 7">
    <name type="scientific">Natranaerobius thermophilus (strain ATCC BAA-1301 / DSM 18059 / JW/NM-WN-LF)</name>
    <dbReference type="NCBI Taxonomy" id="457570"/>
    <lineage>
        <taxon>Bacteria</taxon>
        <taxon>Bacillati</taxon>
        <taxon>Bacillota</taxon>
        <taxon>Clostridia</taxon>
        <taxon>Natranaerobiales</taxon>
        <taxon>Natranaerobiaceae</taxon>
        <taxon>Natranaerobius</taxon>
    </lineage>
</organism>
<dbReference type="InterPro" id="IPR000182">
    <property type="entry name" value="GNAT_dom"/>
</dbReference>
<dbReference type="PANTHER" id="PTHR43420">
    <property type="entry name" value="ACETYLTRANSFERASE"/>
    <property type="match status" value="1"/>
</dbReference>
<evidence type="ECO:0000313" key="7">
    <source>
        <dbReference type="Proteomes" id="UP000001683"/>
    </source>
</evidence>
<evidence type="ECO:0000256" key="3">
    <source>
        <dbReference type="ARBA" id="ARBA00022679"/>
    </source>
</evidence>
<dbReference type="NCBIfam" id="TIGR01575">
    <property type="entry name" value="rimI"/>
    <property type="match status" value="1"/>
</dbReference>
<dbReference type="InterPro" id="IPR016181">
    <property type="entry name" value="Acyl_CoA_acyltransferase"/>
</dbReference>
<feature type="domain" description="N-acetyltransferase" evidence="5">
    <location>
        <begin position="10"/>
        <end position="160"/>
    </location>
</feature>
<dbReference type="GO" id="GO:0008080">
    <property type="term" value="F:N-acetyltransferase activity"/>
    <property type="evidence" value="ECO:0007669"/>
    <property type="project" value="InterPro"/>
</dbReference>
<keyword evidence="2" id="KW-0963">Cytoplasm</keyword>
<dbReference type="KEGG" id="nth:Nther_0401"/>
<evidence type="ECO:0000259" key="5">
    <source>
        <dbReference type="PROSITE" id="PS51186"/>
    </source>
</evidence>